<accession>A0A4P9W442</accession>
<name>A0A4P9W442_9FUNG</name>
<reference evidence="2" key="1">
    <citation type="journal article" date="2018" name="Nat. Microbiol.">
        <title>Leveraging single-cell genomics to expand the fungal tree of life.</title>
        <authorList>
            <person name="Ahrendt S.R."/>
            <person name="Quandt C.A."/>
            <person name="Ciobanu D."/>
            <person name="Clum A."/>
            <person name="Salamov A."/>
            <person name="Andreopoulos B."/>
            <person name="Cheng J.F."/>
            <person name="Woyke T."/>
            <person name="Pelin A."/>
            <person name="Henrissat B."/>
            <person name="Reynolds N.K."/>
            <person name="Benny G.L."/>
            <person name="Smith M.E."/>
            <person name="James T.Y."/>
            <person name="Grigoriev I.V."/>
        </authorList>
    </citation>
    <scope>NUCLEOTIDE SEQUENCE [LARGE SCALE GENOMIC DNA]</scope>
</reference>
<organism evidence="1 2">
    <name type="scientific">Blyttiomyces helicus</name>
    <dbReference type="NCBI Taxonomy" id="388810"/>
    <lineage>
        <taxon>Eukaryota</taxon>
        <taxon>Fungi</taxon>
        <taxon>Fungi incertae sedis</taxon>
        <taxon>Chytridiomycota</taxon>
        <taxon>Chytridiomycota incertae sedis</taxon>
        <taxon>Chytridiomycetes</taxon>
        <taxon>Chytridiomycetes incertae sedis</taxon>
        <taxon>Blyttiomyces</taxon>
    </lineage>
</organism>
<dbReference type="Proteomes" id="UP000269721">
    <property type="component" value="Unassembled WGS sequence"/>
</dbReference>
<dbReference type="EMBL" id="KZ997674">
    <property type="protein sequence ID" value="RKO87111.1"/>
    <property type="molecule type" value="Genomic_DNA"/>
</dbReference>
<dbReference type="AlphaFoldDB" id="A0A4P9W442"/>
<protein>
    <submittedName>
        <fullName evidence="1">Uncharacterized protein</fullName>
    </submittedName>
</protein>
<gene>
    <name evidence="1" type="ORF">BDK51DRAFT_47606</name>
</gene>
<proteinExistence type="predicted"/>
<evidence type="ECO:0000313" key="1">
    <source>
        <dbReference type="EMBL" id="RKO87111.1"/>
    </source>
</evidence>
<sequence length="220" mass="24536">MAARGSQNGRAPDVQAFNELLRDDHDMSSQFAHLLVPGPVLFAYHRWESESTPIGIEGLALPSRSRGKQINYLKKEKSDPFAIVFTRVAVSSAAPEDKSRLFPLLLVIADQNSLTRICRAPYQHACSWPLGGEATWFFWRWGISIVLHVGLRESWHLPTRVGISKRVKHCKQKMKSIPVVAAFTWLTGQVPNLQTMGSFWVGLPGACNIALSPDKSELSM</sequence>
<evidence type="ECO:0000313" key="2">
    <source>
        <dbReference type="Proteomes" id="UP000269721"/>
    </source>
</evidence>
<keyword evidence="2" id="KW-1185">Reference proteome</keyword>